<dbReference type="PROSITE" id="PS51186">
    <property type="entry name" value="GNAT"/>
    <property type="match status" value="1"/>
</dbReference>
<evidence type="ECO:0000259" key="1">
    <source>
        <dbReference type="PROSITE" id="PS51186"/>
    </source>
</evidence>
<evidence type="ECO:0000313" key="2">
    <source>
        <dbReference type="EMBL" id="AMP10360.1"/>
    </source>
</evidence>
<dbReference type="SUPFAM" id="SSF55729">
    <property type="entry name" value="Acyl-CoA N-acyltransferases (Nat)"/>
    <property type="match status" value="1"/>
</dbReference>
<sequence>MLASDIPAVMRIQAECYPPSMLESEDVFRARLALTPATCWIWSRAPDSADAYLFSYPSSKDLVTPLGAQFKLAATPDCLYLHDLAVAPAARGKRAANVLVAAALAHARSAGLNWSALVSVQQSQSFWGTLGYQATDGLPSQARENLASYQVSADQPDAVYMLQQLG</sequence>
<feature type="domain" description="N-acetyltransferase" evidence="1">
    <location>
        <begin position="1"/>
        <end position="166"/>
    </location>
</feature>
<dbReference type="InterPro" id="IPR016181">
    <property type="entry name" value="Acyl_CoA_acyltransferase"/>
</dbReference>
<evidence type="ECO:0000313" key="3">
    <source>
        <dbReference type="Proteomes" id="UP000071778"/>
    </source>
</evidence>
<name>A0A127QJU9_9BURK</name>
<dbReference type="AlphaFoldDB" id="A0A127QJU9"/>
<dbReference type="Pfam" id="PF00583">
    <property type="entry name" value="Acetyltransf_1"/>
    <property type="match status" value="1"/>
</dbReference>
<accession>A0A127QJU9</accession>
<dbReference type="InterPro" id="IPR000182">
    <property type="entry name" value="GNAT_dom"/>
</dbReference>
<proteinExistence type="predicted"/>
<keyword evidence="2" id="KW-0808">Transferase</keyword>
<protein>
    <submittedName>
        <fullName evidence="2">Acetyltransferase family protein</fullName>
    </submittedName>
</protein>
<dbReference type="PATRIC" id="fig|279058.18.peg.2590"/>
<gene>
    <name evidence="2" type="ORF">CAter282_2627</name>
</gene>
<dbReference type="Proteomes" id="UP000071778">
    <property type="component" value="Chromosome"/>
</dbReference>
<reference evidence="2 3" key="1">
    <citation type="submission" date="2015-11" db="EMBL/GenBank/DDBJ databases">
        <title>Exploring the genomic traits of fungus-feeding bacterial genus Collimonas.</title>
        <authorList>
            <person name="Song C."/>
            <person name="Schmidt R."/>
            <person name="de Jager V."/>
            <person name="Krzyzanowska D."/>
            <person name="Jongedijk E."/>
            <person name="Cankar K."/>
            <person name="Beekwilder J."/>
            <person name="van Veen A."/>
            <person name="de Boer W."/>
            <person name="van Veen J.A."/>
            <person name="Garbeva P."/>
        </authorList>
    </citation>
    <scope>NUCLEOTIDE SEQUENCE [LARGE SCALE GENOMIC DNA]</scope>
    <source>
        <strain evidence="2 3">Ter282</strain>
    </source>
</reference>
<dbReference type="Gene3D" id="3.40.630.30">
    <property type="match status" value="1"/>
</dbReference>
<dbReference type="GO" id="GO:0016747">
    <property type="term" value="F:acyltransferase activity, transferring groups other than amino-acyl groups"/>
    <property type="evidence" value="ECO:0007669"/>
    <property type="project" value="InterPro"/>
</dbReference>
<dbReference type="EMBL" id="CP013235">
    <property type="protein sequence ID" value="AMP10360.1"/>
    <property type="molecule type" value="Genomic_DNA"/>
</dbReference>
<organism evidence="2 3">
    <name type="scientific">Collimonas arenae</name>
    <dbReference type="NCBI Taxonomy" id="279058"/>
    <lineage>
        <taxon>Bacteria</taxon>
        <taxon>Pseudomonadati</taxon>
        <taxon>Pseudomonadota</taxon>
        <taxon>Betaproteobacteria</taxon>
        <taxon>Burkholderiales</taxon>
        <taxon>Oxalobacteraceae</taxon>
        <taxon>Collimonas</taxon>
    </lineage>
</organism>
<keyword evidence="3" id="KW-1185">Reference proteome</keyword>